<organism evidence="2 3">
    <name type="scientific">Devosia epidermidihirudinis</name>
    <dbReference type="NCBI Taxonomy" id="1293439"/>
    <lineage>
        <taxon>Bacteria</taxon>
        <taxon>Pseudomonadati</taxon>
        <taxon>Pseudomonadota</taxon>
        <taxon>Alphaproteobacteria</taxon>
        <taxon>Hyphomicrobiales</taxon>
        <taxon>Devosiaceae</taxon>
        <taxon>Devosia</taxon>
    </lineage>
</organism>
<dbReference type="AlphaFoldDB" id="A0A0F5QER6"/>
<dbReference type="Gene3D" id="3.10.180.10">
    <property type="entry name" value="2,3-Dihydroxybiphenyl 1,2-Dioxygenase, domain 1"/>
    <property type="match status" value="1"/>
</dbReference>
<gene>
    <name evidence="2" type="ORF">WH87_04370</name>
</gene>
<dbReference type="PATRIC" id="fig|1293439.3.peg.432"/>
<evidence type="ECO:0000259" key="1">
    <source>
        <dbReference type="PROSITE" id="PS51819"/>
    </source>
</evidence>
<dbReference type="PANTHER" id="PTHR36503:SF3">
    <property type="entry name" value="BLR0126 PROTEIN"/>
    <property type="match status" value="1"/>
</dbReference>
<feature type="domain" description="VOC" evidence="1">
    <location>
        <begin position="5"/>
        <end position="126"/>
    </location>
</feature>
<evidence type="ECO:0000313" key="3">
    <source>
        <dbReference type="Proteomes" id="UP000033411"/>
    </source>
</evidence>
<dbReference type="OrthoDB" id="9798430at2"/>
<dbReference type="EMBL" id="LANJ01000011">
    <property type="protein sequence ID" value="KKC39450.1"/>
    <property type="molecule type" value="Genomic_DNA"/>
</dbReference>
<proteinExistence type="predicted"/>
<name>A0A0F5QER6_9HYPH</name>
<dbReference type="InterPro" id="IPR004360">
    <property type="entry name" value="Glyas_Fos-R_dOase_dom"/>
</dbReference>
<dbReference type="Pfam" id="PF00903">
    <property type="entry name" value="Glyoxalase"/>
    <property type="match status" value="1"/>
</dbReference>
<protein>
    <submittedName>
        <fullName evidence="2">Glyoxalase</fullName>
    </submittedName>
</protein>
<accession>A0A0F5QER6</accession>
<sequence length="127" mass="13728">MSMNAIEVITLFADDIVATKAFYKKVFAAEVLFEDDVSAVFQFAGVMINLLKASEAPELVTPAPVGTATSGARMMLTIRVEDVNATYADLQGRGVSFLNGPIDRSWGRRTATFADPAGHAWEIAQEI</sequence>
<dbReference type="InterPro" id="IPR037523">
    <property type="entry name" value="VOC_core"/>
</dbReference>
<reference evidence="2 3" key="1">
    <citation type="submission" date="2015-03" db="EMBL/GenBank/DDBJ databases">
        <authorList>
            <person name="Lepp D."/>
            <person name="Hassan Y.I."/>
            <person name="Li X.-Z."/>
            <person name="Zhou T."/>
        </authorList>
    </citation>
    <scope>NUCLEOTIDE SEQUENCE [LARGE SCALE GENOMIC DNA]</scope>
    <source>
        <strain evidence="2 3">E84</strain>
    </source>
</reference>
<keyword evidence="3" id="KW-1185">Reference proteome</keyword>
<evidence type="ECO:0000313" key="2">
    <source>
        <dbReference type="EMBL" id="KKC39450.1"/>
    </source>
</evidence>
<dbReference type="RefSeq" id="WP_046138325.1">
    <property type="nucleotide sequence ID" value="NZ_LANJ01000011.1"/>
</dbReference>
<comment type="caution">
    <text evidence="2">The sequence shown here is derived from an EMBL/GenBank/DDBJ whole genome shotgun (WGS) entry which is preliminary data.</text>
</comment>
<dbReference type="PROSITE" id="PS51819">
    <property type="entry name" value="VOC"/>
    <property type="match status" value="1"/>
</dbReference>
<dbReference type="Proteomes" id="UP000033411">
    <property type="component" value="Unassembled WGS sequence"/>
</dbReference>
<dbReference type="STRING" id="1293439.WH87_04370"/>
<dbReference type="InterPro" id="IPR029068">
    <property type="entry name" value="Glyas_Bleomycin-R_OHBP_Dase"/>
</dbReference>
<dbReference type="PANTHER" id="PTHR36503">
    <property type="entry name" value="BLR2520 PROTEIN"/>
    <property type="match status" value="1"/>
</dbReference>
<dbReference type="SUPFAM" id="SSF54593">
    <property type="entry name" value="Glyoxalase/Bleomycin resistance protein/Dihydroxybiphenyl dioxygenase"/>
    <property type="match status" value="1"/>
</dbReference>